<dbReference type="EMBL" id="GBRH01271370">
    <property type="protein sequence ID" value="JAD26525.1"/>
    <property type="molecule type" value="Transcribed_RNA"/>
</dbReference>
<organism evidence="1">
    <name type="scientific">Arundo donax</name>
    <name type="common">Giant reed</name>
    <name type="synonym">Donax arundinaceus</name>
    <dbReference type="NCBI Taxonomy" id="35708"/>
    <lineage>
        <taxon>Eukaryota</taxon>
        <taxon>Viridiplantae</taxon>
        <taxon>Streptophyta</taxon>
        <taxon>Embryophyta</taxon>
        <taxon>Tracheophyta</taxon>
        <taxon>Spermatophyta</taxon>
        <taxon>Magnoliopsida</taxon>
        <taxon>Liliopsida</taxon>
        <taxon>Poales</taxon>
        <taxon>Poaceae</taxon>
        <taxon>PACMAD clade</taxon>
        <taxon>Arundinoideae</taxon>
        <taxon>Arundineae</taxon>
        <taxon>Arundo</taxon>
    </lineage>
</organism>
<name>A0A0A8YN30_ARUDO</name>
<reference evidence="1" key="1">
    <citation type="submission" date="2014-09" db="EMBL/GenBank/DDBJ databases">
        <authorList>
            <person name="Magalhaes I.L.F."/>
            <person name="Oliveira U."/>
            <person name="Santos F.R."/>
            <person name="Vidigal T.H.D.A."/>
            <person name="Brescovit A.D."/>
            <person name="Santos A.J."/>
        </authorList>
    </citation>
    <scope>NUCLEOTIDE SEQUENCE</scope>
    <source>
        <tissue evidence="1">Shoot tissue taken approximately 20 cm above the soil surface</tissue>
    </source>
</reference>
<protein>
    <submittedName>
        <fullName evidence="1">Uncharacterized protein</fullName>
    </submittedName>
</protein>
<reference evidence="1" key="2">
    <citation type="journal article" date="2015" name="Data Brief">
        <title>Shoot transcriptome of the giant reed, Arundo donax.</title>
        <authorList>
            <person name="Barrero R.A."/>
            <person name="Guerrero F.D."/>
            <person name="Moolhuijzen P."/>
            <person name="Goolsby J.A."/>
            <person name="Tidwell J."/>
            <person name="Bellgard S.E."/>
            <person name="Bellgard M.I."/>
        </authorList>
    </citation>
    <scope>NUCLEOTIDE SEQUENCE</scope>
    <source>
        <tissue evidence="1">Shoot tissue taken approximately 20 cm above the soil surface</tissue>
    </source>
</reference>
<dbReference type="AlphaFoldDB" id="A0A0A8YN30"/>
<evidence type="ECO:0000313" key="1">
    <source>
        <dbReference type="EMBL" id="JAD26525.1"/>
    </source>
</evidence>
<proteinExistence type="predicted"/>
<accession>A0A0A8YN30</accession>
<sequence>MVLHVSEKLTLHVITVVLCPRDQRQQY</sequence>